<feature type="transmembrane region" description="Helical" evidence="1">
    <location>
        <begin position="85"/>
        <end position="106"/>
    </location>
</feature>
<reference evidence="2 3" key="1">
    <citation type="submission" date="2020-08" db="EMBL/GenBank/DDBJ databases">
        <title>Genomic Encyclopedia of Archaeal and Bacterial Type Strains, Phase II (KMG-II): from individual species to whole genera.</title>
        <authorList>
            <person name="Goeker M."/>
        </authorList>
    </citation>
    <scope>NUCLEOTIDE SEQUENCE [LARGE SCALE GENOMIC DNA]</scope>
    <source>
        <strain evidence="2 3">DSM 43850</strain>
    </source>
</reference>
<evidence type="ECO:0000313" key="3">
    <source>
        <dbReference type="Proteomes" id="UP000517916"/>
    </source>
</evidence>
<feature type="transmembrane region" description="Helical" evidence="1">
    <location>
        <begin position="118"/>
        <end position="137"/>
    </location>
</feature>
<feature type="transmembrane region" description="Helical" evidence="1">
    <location>
        <begin position="28"/>
        <end position="48"/>
    </location>
</feature>
<accession>A0ABR6BH88</accession>
<keyword evidence="3" id="KW-1185">Reference proteome</keyword>
<comment type="caution">
    <text evidence="2">The sequence shown here is derived from an EMBL/GenBank/DDBJ whole genome shotgun (WGS) entry which is preliminary data.</text>
</comment>
<organism evidence="2 3">
    <name type="scientific">Kutzneria viridogrisea</name>
    <dbReference type="NCBI Taxonomy" id="47990"/>
    <lineage>
        <taxon>Bacteria</taxon>
        <taxon>Bacillati</taxon>
        <taxon>Actinomycetota</taxon>
        <taxon>Actinomycetes</taxon>
        <taxon>Pseudonocardiales</taxon>
        <taxon>Pseudonocardiaceae</taxon>
        <taxon>Kutzneria</taxon>
    </lineage>
</organism>
<dbReference type="EMBL" id="JACJID010000002">
    <property type="protein sequence ID" value="MBA8926249.1"/>
    <property type="molecule type" value="Genomic_DNA"/>
</dbReference>
<keyword evidence="1" id="KW-0472">Membrane</keyword>
<protein>
    <submittedName>
        <fullName evidence="2">FtsH-binding integral membrane protein</fullName>
    </submittedName>
</protein>
<sequence>MTTDKKSLPPLDSIEGTVLRYAHGMRRYALLPTSVVAVLAIAVCSVIAGLAGAIAAVLGSVVIIGGGMLVLFVMRKTAAQPPMTVLAAAMGTYIAKFVLLLVFGFVFKKTPLFDAKLFAYSVLATLVVWTVGEVIGFRKTKVLTVITGATGPKS</sequence>
<proteinExistence type="predicted"/>
<feature type="transmembrane region" description="Helical" evidence="1">
    <location>
        <begin position="54"/>
        <end position="73"/>
    </location>
</feature>
<evidence type="ECO:0000313" key="2">
    <source>
        <dbReference type="EMBL" id="MBA8926249.1"/>
    </source>
</evidence>
<keyword evidence="1" id="KW-0812">Transmembrane</keyword>
<dbReference type="RefSeq" id="WP_182837682.1">
    <property type="nucleotide sequence ID" value="NZ_BAAABQ010000009.1"/>
</dbReference>
<evidence type="ECO:0000256" key="1">
    <source>
        <dbReference type="SAM" id="Phobius"/>
    </source>
</evidence>
<keyword evidence="1" id="KW-1133">Transmembrane helix</keyword>
<dbReference type="Proteomes" id="UP000517916">
    <property type="component" value="Unassembled WGS sequence"/>
</dbReference>
<gene>
    <name evidence="2" type="ORF">BC739_003448</name>
</gene>
<name>A0ABR6BH88_9PSEU</name>